<dbReference type="InterPro" id="IPR036047">
    <property type="entry name" value="F-box-like_dom_sf"/>
</dbReference>
<name>A0A8K0XPK7_9AGAR</name>
<protein>
    <recommendedName>
        <fullName evidence="1">F-box domain-containing protein</fullName>
    </recommendedName>
</protein>
<dbReference type="Pfam" id="PF12937">
    <property type="entry name" value="F-box-like"/>
    <property type="match status" value="1"/>
</dbReference>
<evidence type="ECO:0000259" key="1">
    <source>
        <dbReference type="Pfam" id="PF12937"/>
    </source>
</evidence>
<dbReference type="OrthoDB" id="3172239at2759"/>
<comment type="caution">
    <text evidence="2">The sequence shown here is derived from an EMBL/GenBank/DDBJ whole genome shotgun (WGS) entry which is preliminary data.</text>
</comment>
<dbReference type="EMBL" id="JAEVFJ010000017">
    <property type="protein sequence ID" value="KAH8100031.1"/>
    <property type="molecule type" value="Genomic_DNA"/>
</dbReference>
<evidence type="ECO:0000313" key="3">
    <source>
        <dbReference type="Proteomes" id="UP000813824"/>
    </source>
</evidence>
<dbReference type="Proteomes" id="UP000813824">
    <property type="component" value="Unassembled WGS sequence"/>
</dbReference>
<accession>A0A8K0XPK7</accession>
<dbReference type="InterPro" id="IPR001810">
    <property type="entry name" value="F-box_dom"/>
</dbReference>
<organism evidence="2 3">
    <name type="scientific">Cristinia sonorae</name>
    <dbReference type="NCBI Taxonomy" id="1940300"/>
    <lineage>
        <taxon>Eukaryota</taxon>
        <taxon>Fungi</taxon>
        <taxon>Dikarya</taxon>
        <taxon>Basidiomycota</taxon>
        <taxon>Agaricomycotina</taxon>
        <taxon>Agaricomycetes</taxon>
        <taxon>Agaricomycetidae</taxon>
        <taxon>Agaricales</taxon>
        <taxon>Pleurotineae</taxon>
        <taxon>Stephanosporaceae</taxon>
        <taxon>Cristinia</taxon>
    </lineage>
</organism>
<feature type="domain" description="F-box" evidence="1">
    <location>
        <begin position="63"/>
        <end position="134"/>
    </location>
</feature>
<dbReference type="AlphaFoldDB" id="A0A8K0XPK7"/>
<sequence>MGSRSFKLQPEDHHDVPIQVESDLLSLGSANIDEYRERLQDQVDRYIHAIADLRFRMNNLIAIARLPPEILASIFSWLFHLTKPADPDSLHYSALRSGNMRVIPVYPWIHITHVCHYWREVALNTPSLWTNLFIGYLGCHNPEVSQAFILRSKQALLHLHVTAVANPRWSAVITSAMHEIVRAESLDLMLFKNQTDFIRHIPSCAPHLRTLVVKNGSPAKVMLPPFSPPPLPVFLKDCATPVLTQLQVNGFGIEWVKGMLPKTLTDLRIKNVVLASGSPCSDVLEVVTCLPLLQHLELHGVFEDLPDPTPSSPDLSSRTPLPHLQMLDIWGPIKTCIYFLNHFILPVSAAVLLKFYASVGVVTANSPVVSTLSSRINDIFGASSSSAEKPSARLVINDRGLWFSTNSSEKPRRIRIAFTAYALETCVAMTDLCSFLPMHHISRLAVSSFPTDDRRELRRILSNLQTVETVRFRNGCSLNVISDLLTCRDDPPTNAGTPSVKPVYYFPKLKTVELDNVSFRHESDSDYDDSWRFVFVKSLFRSLRQRKKDGYVVQHLRIKKCANVDKDDVEMLEEEVIKVTWDHWVRDEDASSEGEYL</sequence>
<evidence type="ECO:0000313" key="2">
    <source>
        <dbReference type="EMBL" id="KAH8100031.1"/>
    </source>
</evidence>
<reference evidence="2" key="1">
    <citation type="journal article" date="2021" name="New Phytol.">
        <title>Evolutionary innovations through gain and loss of genes in the ectomycorrhizal Boletales.</title>
        <authorList>
            <person name="Wu G."/>
            <person name="Miyauchi S."/>
            <person name="Morin E."/>
            <person name="Kuo A."/>
            <person name="Drula E."/>
            <person name="Varga T."/>
            <person name="Kohler A."/>
            <person name="Feng B."/>
            <person name="Cao Y."/>
            <person name="Lipzen A."/>
            <person name="Daum C."/>
            <person name="Hundley H."/>
            <person name="Pangilinan J."/>
            <person name="Johnson J."/>
            <person name="Barry K."/>
            <person name="LaButti K."/>
            <person name="Ng V."/>
            <person name="Ahrendt S."/>
            <person name="Min B."/>
            <person name="Choi I.G."/>
            <person name="Park H."/>
            <person name="Plett J.M."/>
            <person name="Magnuson J."/>
            <person name="Spatafora J.W."/>
            <person name="Nagy L.G."/>
            <person name="Henrissat B."/>
            <person name="Grigoriev I.V."/>
            <person name="Yang Z.L."/>
            <person name="Xu J."/>
            <person name="Martin F.M."/>
        </authorList>
    </citation>
    <scope>NUCLEOTIDE SEQUENCE</scope>
    <source>
        <strain evidence="2">KKN 215</strain>
    </source>
</reference>
<gene>
    <name evidence="2" type="ORF">BXZ70DRAFT_940016</name>
</gene>
<proteinExistence type="predicted"/>
<dbReference type="SUPFAM" id="SSF81383">
    <property type="entry name" value="F-box domain"/>
    <property type="match status" value="1"/>
</dbReference>
<keyword evidence="3" id="KW-1185">Reference proteome</keyword>
<dbReference type="Gene3D" id="1.20.1280.50">
    <property type="match status" value="1"/>
</dbReference>